<keyword evidence="2" id="KW-1185">Reference proteome</keyword>
<evidence type="ECO:0008006" key="3">
    <source>
        <dbReference type="Google" id="ProtNLM"/>
    </source>
</evidence>
<dbReference type="Proteomes" id="UP001501020">
    <property type="component" value="Unassembled WGS sequence"/>
</dbReference>
<reference evidence="1 2" key="1">
    <citation type="journal article" date="2019" name="Int. J. Syst. Evol. Microbiol.">
        <title>The Global Catalogue of Microorganisms (GCM) 10K type strain sequencing project: providing services to taxonomists for standard genome sequencing and annotation.</title>
        <authorList>
            <consortium name="The Broad Institute Genomics Platform"/>
            <consortium name="The Broad Institute Genome Sequencing Center for Infectious Disease"/>
            <person name="Wu L."/>
            <person name="Ma J."/>
        </authorList>
    </citation>
    <scope>NUCLEOTIDE SEQUENCE [LARGE SCALE GENOMIC DNA]</scope>
    <source>
        <strain evidence="1 2">JCM 13850</strain>
    </source>
</reference>
<gene>
    <name evidence="1" type="ORF">GCM10009727_64990</name>
</gene>
<evidence type="ECO:0000313" key="2">
    <source>
        <dbReference type="Proteomes" id="UP001501020"/>
    </source>
</evidence>
<name>A0ABN3A8R6_9ACTN</name>
<organism evidence="1 2">
    <name type="scientific">Actinomadura napierensis</name>
    <dbReference type="NCBI Taxonomy" id="267854"/>
    <lineage>
        <taxon>Bacteria</taxon>
        <taxon>Bacillati</taxon>
        <taxon>Actinomycetota</taxon>
        <taxon>Actinomycetes</taxon>
        <taxon>Streptosporangiales</taxon>
        <taxon>Thermomonosporaceae</taxon>
        <taxon>Actinomadura</taxon>
    </lineage>
</organism>
<accession>A0ABN3A8R6</accession>
<dbReference type="EMBL" id="BAAAMR010000072">
    <property type="protein sequence ID" value="GAA2156366.1"/>
    <property type="molecule type" value="Genomic_DNA"/>
</dbReference>
<sequence length="69" mass="7653">MAQIEVKGWSADHYTPRAEKSRARKCAQGGSEVCGREAEFTIVYPNGESIATCPDHLITYVHTRIKDDG</sequence>
<evidence type="ECO:0000313" key="1">
    <source>
        <dbReference type="EMBL" id="GAA2156366.1"/>
    </source>
</evidence>
<proteinExistence type="predicted"/>
<comment type="caution">
    <text evidence="1">The sequence shown here is derived from an EMBL/GenBank/DDBJ whole genome shotgun (WGS) entry which is preliminary data.</text>
</comment>
<protein>
    <recommendedName>
        <fullName evidence="3">HNH endonuclease</fullName>
    </recommendedName>
</protein>
<dbReference type="RefSeq" id="WP_344275962.1">
    <property type="nucleotide sequence ID" value="NZ_BAAAMR010000072.1"/>
</dbReference>